<keyword evidence="7" id="KW-1133">Transmembrane helix</keyword>
<evidence type="ECO:0000313" key="11">
    <source>
        <dbReference type="Proteomes" id="UP001549037"/>
    </source>
</evidence>
<comment type="caution">
    <text evidence="10">The sequence shown here is derived from an EMBL/GenBank/DDBJ whole genome shotgun (WGS) entry which is preliminary data.</text>
</comment>
<dbReference type="InterPro" id="IPR036286">
    <property type="entry name" value="LexA/Signal_pep-like_sf"/>
</dbReference>
<proteinExistence type="inferred from homology"/>
<keyword evidence="7" id="KW-0472">Membrane</keyword>
<dbReference type="InterPro" id="IPR019533">
    <property type="entry name" value="Peptidase_S26"/>
</dbReference>
<dbReference type="PANTHER" id="PTHR43390">
    <property type="entry name" value="SIGNAL PEPTIDASE I"/>
    <property type="match status" value="1"/>
</dbReference>
<comment type="similarity">
    <text evidence="3 8">Belongs to the peptidase S26 family.</text>
</comment>
<dbReference type="PANTHER" id="PTHR43390:SF1">
    <property type="entry name" value="CHLOROPLAST PROCESSING PEPTIDASE"/>
    <property type="match status" value="1"/>
</dbReference>
<dbReference type="Proteomes" id="UP001549037">
    <property type="component" value="Unassembled WGS sequence"/>
</dbReference>
<reference evidence="10 11" key="1">
    <citation type="submission" date="2024-06" db="EMBL/GenBank/DDBJ databases">
        <title>Genomic Encyclopedia of Type Strains, Phase IV (KMG-IV): sequencing the most valuable type-strain genomes for metagenomic binning, comparative biology and taxonomic classification.</title>
        <authorList>
            <person name="Goeker M."/>
        </authorList>
    </citation>
    <scope>NUCLEOTIDE SEQUENCE [LARGE SCALE GENOMIC DNA]</scope>
    <source>
        <strain evidence="10 11">DSM 28302</strain>
    </source>
</reference>
<evidence type="ECO:0000256" key="6">
    <source>
        <dbReference type="ARBA" id="ARBA00022801"/>
    </source>
</evidence>
<dbReference type="InterPro" id="IPR000223">
    <property type="entry name" value="Pept_S26A_signal_pept_1"/>
</dbReference>
<evidence type="ECO:0000313" key="10">
    <source>
        <dbReference type="EMBL" id="MET3635028.1"/>
    </source>
</evidence>
<accession>A0ABV2JIF2</accession>
<gene>
    <name evidence="10" type="ORF">ABID28_001690</name>
</gene>
<dbReference type="InterPro" id="IPR019757">
    <property type="entry name" value="Pept_S26A_signal_pept_1_Lys-AS"/>
</dbReference>
<dbReference type="SUPFAM" id="SSF51306">
    <property type="entry name" value="LexA/Signal peptidase"/>
    <property type="match status" value="1"/>
</dbReference>
<evidence type="ECO:0000256" key="3">
    <source>
        <dbReference type="ARBA" id="ARBA00009370"/>
    </source>
</evidence>
<keyword evidence="11" id="KW-1185">Reference proteome</keyword>
<comment type="catalytic activity">
    <reaction evidence="1 7">
        <text>Cleavage of hydrophobic, N-terminal signal or leader sequences from secreted and periplasmic proteins.</text>
        <dbReference type="EC" id="3.4.21.89"/>
    </reaction>
</comment>
<evidence type="ECO:0000256" key="4">
    <source>
        <dbReference type="ARBA" id="ARBA00013208"/>
    </source>
</evidence>
<dbReference type="EMBL" id="JBEPLN010000037">
    <property type="protein sequence ID" value="MET3635028.1"/>
    <property type="molecule type" value="Genomic_DNA"/>
</dbReference>
<feature type="domain" description="Peptidase S26" evidence="9">
    <location>
        <begin position="10"/>
        <end position="188"/>
    </location>
</feature>
<evidence type="ECO:0000256" key="5">
    <source>
        <dbReference type="ARBA" id="ARBA00022670"/>
    </source>
</evidence>
<dbReference type="PROSITE" id="PS00501">
    <property type="entry name" value="SPASE_I_1"/>
    <property type="match status" value="1"/>
</dbReference>
<dbReference type="EC" id="3.4.21.89" evidence="4 7"/>
<keyword evidence="7" id="KW-0812">Transmembrane</keyword>
<dbReference type="GO" id="GO:0009003">
    <property type="term" value="F:signal peptidase activity"/>
    <property type="evidence" value="ECO:0007669"/>
    <property type="project" value="UniProtKB-EC"/>
</dbReference>
<dbReference type="CDD" id="cd06462">
    <property type="entry name" value="Peptidase_S24_S26"/>
    <property type="match status" value="1"/>
</dbReference>
<feature type="transmembrane region" description="Helical" evidence="7">
    <location>
        <begin position="12"/>
        <end position="31"/>
    </location>
</feature>
<sequence length="200" mass="22547">MTFSFKSFLKEWGSFILILSLFTLSRLFIWFPVKVDGHSMDPTLADSQRLLVIKTAKIERFDIVVAKEGDKNIVKRVIGMPGDTISYNNDVLSVNGKVVEESYLKDYQAAYKKDKLQSTYSYNSYFQELAQNSSAFTTDSSGQASFTVTVPEGQYYLLGDDRIVSKDSRAVGTFAKDTIIGEAKFRIWPVWPISNLGSID</sequence>
<evidence type="ECO:0000256" key="2">
    <source>
        <dbReference type="ARBA" id="ARBA00004401"/>
    </source>
</evidence>
<dbReference type="InterPro" id="IPR019756">
    <property type="entry name" value="Pept_S26A_signal_pept_1_Ser-AS"/>
</dbReference>
<evidence type="ECO:0000256" key="8">
    <source>
        <dbReference type="RuleBase" id="RU362042"/>
    </source>
</evidence>
<evidence type="ECO:0000259" key="9">
    <source>
        <dbReference type="Pfam" id="PF10502"/>
    </source>
</evidence>
<keyword evidence="5 7" id="KW-0645">Protease</keyword>
<dbReference type="Gene3D" id="2.10.109.10">
    <property type="entry name" value="Umud Fragment, subunit A"/>
    <property type="match status" value="1"/>
</dbReference>
<evidence type="ECO:0000256" key="1">
    <source>
        <dbReference type="ARBA" id="ARBA00000677"/>
    </source>
</evidence>
<dbReference type="PROSITE" id="PS00760">
    <property type="entry name" value="SPASE_I_2"/>
    <property type="match status" value="1"/>
</dbReference>
<keyword evidence="6 7" id="KW-0378">Hydrolase</keyword>
<protein>
    <recommendedName>
        <fullName evidence="4 7">Signal peptidase I</fullName>
        <ecNumber evidence="4 7">3.4.21.89</ecNumber>
    </recommendedName>
</protein>
<organism evidence="10 11">
    <name type="scientific">Streptococcus porcorum</name>
    <dbReference type="NCBI Taxonomy" id="701526"/>
    <lineage>
        <taxon>Bacteria</taxon>
        <taxon>Bacillati</taxon>
        <taxon>Bacillota</taxon>
        <taxon>Bacilli</taxon>
        <taxon>Lactobacillales</taxon>
        <taxon>Streptococcaceae</taxon>
        <taxon>Streptococcus</taxon>
    </lineage>
</organism>
<dbReference type="RefSeq" id="WP_354369750.1">
    <property type="nucleotide sequence ID" value="NZ_JBEPLN010000037.1"/>
</dbReference>
<dbReference type="NCBIfam" id="TIGR02227">
    <property type="entry name" value="sigpep_I_bact"/>
    <property type="match status" value="1"/>
</dbReference>
<comment type="subcellular location">
    <subcellularLocation>
        <location evidence="2">Cell membrane</location>
        <topology evidence="2">Single-pass type II membrane protein</topology>
    </subcellularLocation>
    <subcellularLocation>
        <location evidence="8">Membrane</location>
        <topology evidence="8">Single-pass type II membrane protein</topology>
    </subcellularLocation>
</comment>
<dbReference type="PRINTS" id="PR00727">
    <property type="entry name" value="LEADERPTASE"/>
</dbReference>
<name>A0ABV2JIF2_9STRE</name>
<dbReference type="Pfam" id="PF10502">
    <property type="entry name" value="Peptidase_S26"/>
    <property type="match status" value="1"/>
</dbReference>
<evidence type="ECO:0000256" key="7">
    <source>
        <dbReference type="RuleBase" id="RU003993"/>
    </source>
</evidence>